<protein>
    <submittedName>
        <fullName evidence="1">Uncharacterized protein</fullName>
    </submittedName>
</protein>
<evidence type="ECO:0000313" key="1">
    <source>
        <dbReference type="EMBL" id="MDB0523206.1"/>
    </source>
</evidence>
<sequence length="68" mass="7425">MWIMPPAAIGAGKTLRVSPALTRIDTPSAKRHCHFVDFGGHVDFEAMLGKADHTVKAVIYMFSALRKG</sequence>
<name>A0AAE3NMG5_RALSL</name>
<accession>A0AAE3NMG5</accession>
<dbReference type="Proteomes" id="UP001143674">
    <property type="component" value="Unassembled WGS sequence"/>
</dbReference>
<reference evidence="1" key="1">
    <citation type="submission" date="2021-09" db="EMBL/GenBank/DDBJ databases">
        <title>Genomic analysis of Ralstonia spp.</title>
        <authorList>
            <person name="Aburjaile F."/>
            <person name="Ariute J.C."/>
            <person name="Pais A.K.L."/>
            <person name="Albuquerque G.M.R."/>
            <person name="Silva A.M.F."/>
            <person name="Brenig B."/>
            <person name="Azevedo V."/>
            <person name="Matiuzzi M."/>
            <person name="Ramos R."/>
            <person name="Goes-Neto A."/>
            <person name="Soares S."/>
            <person name="Iseppon A.M.B."/>
            <person name="Souza E."/>
            <person name="Gama M."/>
        </authorList>
    </citation>
    <scope>NUCLEOTIDE SEQUENCE</scope>
    <source>
        <strain evidence="1">B4</strain>
    </source>
</reference>
<gene>
    <name evidence="1" type="ORF">LBW55_16510</name>
</gene>
<comment type="caution">
    <text evidence="1">The sequence shown here is derived from an EMBL/GenBank/DDBJ whole genome shotgun (WGS) entry which is preliminary data.</text>
</comment>
<evidence type="ECO:0000313" key="2">
    <source>
        <dbReference type="Proteomes" id="UP001143674"/>
    </source>
</evidence>
<dbReference type="RefSeq" id="WP_155283320.1">
    <property type="nucleotide sequence ID" value="NZ_CDQJ01000001.1"/>
</dbReference>
<proteinExistence type="predicted"/>
<dbReference type="AlphaFoldDB" id="A0AAE3NMG5"/>
<organism evidence="1 2">
    <name type="scientific">Ralstonia solanacearum</name>
    <name type="common">Pseudomonas solanacearum</name>
    <dbReference type="NCBI Taxonomy" id="305"/>
    <lineage>
        <taxon>Bacteria</taxon>
        <taxon>Pseudomonadati</taxon>
        <taxon>Pseudomonadota</taxon>
        <taxon>Betaproteobacteria</taxon>
        <taxon>Burkholderiales</taxon>
        <taxon>Burkholderiaceae</taxon>
        <taxon>Ralstonia</taxon>
        <taxon>Ralstonia solanacearum species complex</taxon>
    </lineage>
</organism>
<dbReference type="EMBL" id="JAIVEX010000008">
    <property type="protein sequence ID" value="MDB0523206.1"/>
    <property type="molecule type" value="Genomic_DNA"/>
</dbReference>